<evidence type="ECO:0000313" key="1">
    <source>
        <dbReference type="EMBL" id="KAK9285967.1"/>
    </source>
</evidence>
<sequence>MDQRKEAESKDSIHCNSSMGGIRGLSIQIRHSCIVGGNVDCHFTVPLGQHSQRRAPELVETGNYRAVSYGDGTFISTMD</sequence>
<accession>A0AAP0X0B7</accession>
<proteinExistence type="predicted"/>
<keyword evidence="2" id="KW-1185">Reference proteome</keyword>
<evidence type="ECO:0000313" key="2">
    <source>
        <dbReference type="Proteomes" id="UP001415857"/>
    </source>
</evidence>
<comment type="caution">
    <text evidence="1">The sequence shown here is derived from an EMBL/GenBank/DDBJ whole genome shotgun (WGS) entry which is preliminary data.</text>
</comment>
<protein>
    <submittedName>
        <fullName evidence="1">Uncharacterized protein</fullName>
    </submittedName>
</protein>
<dbReference type="AlphaFoldDB" id="A0AAP0X0B7"/>
<name>A0AAP0X0B7_LIQFO</name>
<organism evidence="1 2">
    <name type="scientific">Liquidambar formosana</name>
    <name type="common">Formosan gum</name>
    <dbReference type="NCBI Taxonomy" id="63359"/>
    <lineage>
        <taxon>Eukaryota</taxon>
        <taxon>Viridiplantae</taxon>
        <taxon>Streptophyta</taxon>
        <taxon>Embryophyta</taxon>
        <taxon>Tracheophyta</taxon>
        <taxon>Spermatophyta</taxon>
        <taxon>Magnoliopsida</taxon>
        <taxon>eudicotyledons</taxon>
        <taxon>Gunneridae</taxon>
        <taxon>Pentapetalae</taxon>
        <taxon>Saxifragales</taxon>
        <taxon>Altingiaceae</taxon>
        <taxon>Liquidambar</taxon>
    </lineage>
</organism>
<dbReference type="EMBL" id="JBBPBK010000005">
    <property type="protein sequence ID" value="KAK9285967.1"/>
    <property type="molecule type" value="Genomic_DNA"/>
</dbReference>
<gene>
    <name evidence="1" type="ORF">L1049_025169</name>
</gene>
<reference evidence="1 2" key="1">
    <citation type="journal article" date="2024" name="Plant J.">
        <title>Genome sequences and population genomics reveal climatic adaptation and genomic divergence between two closely related sweetgum species.</title>
        <authorList>
            <person name="Xu W.Q."/>
            <person name="Ren C.Q."/>
            <person name="Zhang X.Y."/>
            <person name="Comes H.P."/>
            <person name="Liu X.H."/>
            <person name="Li Y.G."/>
            <person name="Kettle C.J."/>
            <person name="Jalonen R."/>
            <person name="Gaisberger H."/>
            <person name="Ma Y.Z."/>
            <person name="Qiu Y.X."/>
        </authorList>
    </citation>
    <scope>NUCLEOTIDE SEQUENCE [LARGE SCALE GENOMIC DNA]</scope>
    <source>
        <strain evidence="1">Hangzhou</strain>
    </source>
</reference>
<dbReference type="Proteomes" id="UP001415857">
    <property type="component" value="Unassembled WGS sequence"/>
</dbReference>